<accession>A0A917QYX9</accession>
<reference evidence="2" key="2">
    <citation type="submission" date="2020-09" db="EMBL/GenBank/DDBJ databases">
        <authorList>
            <person name="Sun Q."/>
            <person name="Ohkuma M."/>
        </authorList>
    </citation>
    <scope>NUCLEOTIDE SEQUENCE</scope>
    <source>
        <strain evidence="2">JCM 3035</strain>
    </source>
</reference>
<proteinExistence type="predicted"/>
<dbReference type="EMBL" id="BMPQ01000010">
    <property type="protein sequence ID" value="GGK76905.1"/>
    <property type="molecule type" value="Genomic_DNA"/>
</dbReference>
<evidence type="ECO:0000256" key="1">
    <source>
        <dbReference type="SAM" id="MobiDB-lite"/>
    </source>
</evidence>
<feature type="region of interest" description="Disordered" evidence="1">
    <location>
        <begin position="82"/>
        <end position="154"/>
    </location>
</feature>
<feature type="compositionally biased region" description="Pro residues" evidence="1">
    <location>
        <begin position="109"/>
        <end position="120"/>
    </location>
</feature>
<dbReference type="RefSeq" id="WP_189323478.1">
    <property type="nucleotide sequence ID" value="NZ_BMPQ01000010.1"/>
</dbReference>
<gene>
    <name evidence="2" type="ORF">GCM10010094_42650</name>
</gene>
<evidence type="ECO:0000313" key="2">
    <source>
        <dbReference type="EMBL" id="GGK76905.1"/>
    </source>
</evidence>
<evidence type="ECO:0008006" key="4">
    <source>
        <dbReference type="Google" id="ProtNLM"/>
    </source>
</evidence>
<sequence>MSDEERLPSSGSPRKLTVEEITYLSNMGRLFHSAPGYRAMQDALDAAIKVVRRHHADGVAWPDITRALRIPQEELLHRMREMTDKPLPAPPPPTAPTRIGDRLPRDPLHPPTSRPRPPPSELMNQTWSASISAHSSQNSAFSADIPPQGHDAGVLSSAGAAPRVLFVSGDPRPGRNDFGPEAACIRQAVAASYMRLTEMASVGLAEICPALDVYSPTVLHIAAHSSFGGIHLTQEGGNLCIAYETLCAEISRVRRPPRLAVLNFCGSTALADEIALTVTTVISWPHSVDDQQARTFTRQLYQSLTIRRSVGDSCKDAEAELTGPHPDLPLPVLHGDAAAHIF</sequence>
<dbReference type="AlphaFoldDB" id="A0A917QYX9"/>
<dbReference type="Proteomes" id="UP000637788">
    <property type="component" value="Unassembled WGS sequence"/>
</dbReference>
<feature type="compositionally biased region" description="Basic and acidic residues" evidence="1">
    <location>
        <begin position="99"/>
        <end position="108"/>
    </location>
</feature>
<feature type="compositionally biased region" description="Low complexity" evidence="1">
    <location>
        <begin position="128"/>
        <end position="143"/>
    </location>
</feature>
<name>A0A917QYX9_9ACTN</name>
<protein>
    <recommendedName>
        <fullName evidence="4">CHAT domain-containing protein</fullName>
    </recommendedName>
</protein>
<organism evidence="2 3">
    <name type="scientific">Streptomyces flaveus</name>
    <dbReference type="NCBI Taxonomy" id="66370"/>
    <lineage>
        <taxon>Bacteria</taxon>
        <taxon>Bacillati</taxon>
        <taxon>Actinomycetota</taxon>
        <taxon>Actinomycetes</taxon>
        <taxon>Kitasatosporales</taxon>
        <taxon>Streptomycetaceae</taxon>
        <taxon>Streptomyces</taxon>
        <taxon>Streptomyces aurantiacus group</taxon>
    </lineage>
</organism>
<comment type="caution">
    <text evidence="2">The sequence shown here is derived from an EMBL/GenBank/DDBJ whole genome shotgun (WGS) entry which is preliminary data.</text>
</comment>
<keyword evidence="3" id="KW-1185">Reference proteome</keyword>
<reference evidence="2" key="1">
    <citation type="journal article" date="2014" name="Int. J. Syst. Evol. Microbiol.">
        <title>Complete genome sequence of Corynebacterium casei LMG S-19264T (=DSM 44701T), isolated from a smear-ripened cheese.</title>
        <authorList>
            <consortium name="US DOE Joint Genome Institute (JGI-PGF)"/>
            <person name="Walter F."/>
            <person name="Albersmeier A."/>
            <person name="Kalinowski J."/>
            <person name="Ruckert C."/>
        </authorList>
    </citation>
    <scope>NUCLEOTIDE SEQUENCE</scope>
    <source>
        <strain evidence="2">JCM 3035</strain>
    </source>
</reference>
<evidence type="ECO:0000313" key="3">
    <source>
        <dbReference type="Proteomes" id="UP000637788"/>
    </source>
</evidence>